<dbReference type="GO" id="GO:0004843">
    <property type="term" value="F:cysteine-type deubiquitinase activity"/>
    <property type="evidence" value="ECO:0007669"/>
    <property type="project" value="UniProtKB-EC"/>
</dbReference>
<proteinExistence type="inferred from homology"/>
<dbReference type="InterPro" id="IPR038765">
    <property type="entry name" value="Papain-like_cys_pep_sf"/>
</dbReference>
<evidence type="ECO:0000256" key="7">
    <source>
        <dbReference type="PROSITE-ProRule" id="PRU01393"/>
    </source>
</evidence>
<dbReference type="AlphaFoldDB" id="A0A3R7J3X4"/>
<dbReference type="PROSITE" id="PS52048">
    <property type="entry name" value="UCH_DOMAIN"/>
    <property type="match status" value="1"/>
</dbReference>
<evidence type="ECO:0000313" key="11">
    <source>
        <dbReference type="Proteomes" id="UP000285624"/>
    </source>
</evidence>
<evidence type="ECO:0000313" key="9">
    <source>
        <dbReference type="EMBL" id="KAG2503590.1"/>
    </source>
</evidence>
<evidence type="ECO:0000256" key="6">
    <source>
        <dbReference type="ARBA" id="ARBA00022807"/>
    </source>
</evidence>
<reference evidence="9" key="3">
    <citation type="submission" date="2020-06" db="EMBL/GenBank/DDBJ databases">
        <authorList>
            <person name="Studholme D.J."/>
        </authorList>
    </citation>
    <scope>NUCLEOTIDE SEQUENCE</scope>
    <source>
        <strain evidence="9">NZFS 2646</strain>
    </source>
</reference>
<sequence>MSDDESKSKRWFPLESNPDVMNNYMANMGFPTDQFSFCDVLSTEEWALGMIPSPVVVVIMLSPIKTHILETDID</sequence>
<dbReference type="InterPro" id="IPR036959">
    <property type="entry name" value="Peptidase_C12_UCH_sf"/>
</dbReference>
<keyword evidence="11" id="KW-1185">Reference proteome</keyword>
<comment type="caution">
    <text evidence="10">The sequence shown here is derived from an EMBL/GenBank/DDBJ whole genome shotgun (WGS) entry which is preliminary data.</text>
</comment>
<evidence type="ECO:0000259" key="8">
    <source>
        <dbReference type="PROSITE" id="PS52048"/>
    </source>
</evidence>
<evidence type="ECO:0000256" key="3">
    <source>
        <dbReference type="ARBA" id="ARBA00022670"/>
    </source>
</evidence>
<dbReference type="STRING" id="325452.A0A3R7J3X4"/>
<organism evidence="10 11">
    <name type="scientific">Phytophthora kernoviae</name>
    <dbReference type="NCBI Taxonomy" id="325452"/>
    <lineage>
        <taxon>Eukaryota</taxon>
        <taxon>Sar</taxon>
        <taxon>Stramenopiles</taxon>
        <taxon>Oomycota</taxon>
        <taxon>Peronosporomycetes</taxon>
        <taxon>Peronosporales</taxon>
        <taxon>Peronosporaceae</taxon>
        <taxon>Phytophthora</taxon>
    </lineage>
</organism>
<evidence type="ECO:0000256" key="4">
    <source>
        <dbReference type="ARBA" id="ARBA00022786"/>
    </source>
</evidence>
<dbReference type="EC" id="3.4.19.12" evidence="2"/>
<comment type="catalytic activity">
    <reaction evidence="1">
        <text>Thiol-dependent hydrolysis of ester, thioester, amide, peptide and isopeptide bonds formed by the C-terminal Gly of ubiquitin (a 76-residue protein attached to proteins as an intracellular targeting signal).</text>
        <dbReference type="EC" id="3.4.19.12"/>
    </reaction>
</comment>
<evidence type="ECO:0000256" key="1">
    <source>
        <dbReference type="ARBA" id="ARBA00000707"/>
    </source>
</evidence>
<keyword evidence="5" id="KW-0378">Hydrolase</keyword>
<comment type="similarity">
    <text evidence="7">Belongs to the peptidase C12 family.</text>
</comment>
<evidence type="ECO:0000256" key="2">
    <source>
        <dbReference type="ARBA" id="ARBA00012759"/>
    </source>
</evidence>
<dbReference type="InterPro" id="IPR001578">
    <property type="entry name" value="Peptidase_C12_UCH"/>
</dbReference>
<evidence type="ECO:0000313" key="10">
    <source>
        <dbReference type="EMBL" id="RLN75856.1"/>
    </source>
</evidence>
<dbReference type="Proteomes" id="UP000285624">
    <property type="component" value="Unassembled WGS sequence"/>
</dbReference>
<protein>
    <recommendedName>
        <fullName evidence="2">ubiquitinyl hydrolase 1</fullName>
        <ecNumber evidence="2">3.4.19.12</ecNumber>
    </recommendedName>
</protein>
<feature type="domain" description="UCH catalytic" evidence="8">
    <location>
        <begin position="10"/>
        <end position="74"/>
    </location>
</feature>
<dbReference type="EMBL" id="MBDN02000371">
    <property type="protein sequence ID" value="RLN75856.1"/>
    <property type="molecule type" value="Genomic_DNA"/>
</dbReference>
<gene>
    <name evidence="10" type="ORF">BBO99_00008009</name>
    <name evidence="9" type="ORF">JM16_009413</name>
</gene>
<dbReference type="Pfam" id="PF01088">
    <property type="entry name" value="Peptidase_C12"/>
    <property type="match status" value="1"/>
</dbReference>
<dbReference type="SUPFAM" id="SSF54001">
    <property type="entry name" value="Cysteine proteinases"/>
    <property type="match status" value="1"/>
</dbReference>
<accession>A0A3R7J3X4</accession>
<keyword evidence="3" id="KW-0645">Protease</keyword>
<dbReference type="EMBL" id="JPWV03000829">
    <property type="protein sequence ID" value="KAG2503590.1"/>
    <property type="molecule type" value="Genomic_DNA"/>
</dbReference>
<reference evidence="9" key="1">
    <citation type="journal article" date="2015" name="Genom Data">
        <title>Genome sequences of six Phytophthora species associated with forests in New Zealand.</title>
        <authorList>
            <person name="Studholme D.J."/>
            <person name="McDougal R.L."/>
            <person name="Sambles C."/>
            <person name="Hansen E."/>
            <person name="Hardy G."/>
            <person name="Grant M."/>
            <person name="Ganley R.J."/>
            <person name="Williams N.M."/>
        </authorList>
    </citation>
    <scope>NUCLEOTIDE SEQUENCE</scope>
    <source>
        <strain evidence="9">NZFS 2646</strain>
    </source>
</reference>
<dbReference type="Gene3D" id="3.40.532.10">
    <property type="entry name" value="Peptidase C12, ubiquitin carboxyl-terminal hydrolase"/>
    <property type="match status" value="1"/>
</dbReference>
<dbReference type="PRINTS" id="PR00707">
    <property type="entry name" value="UBCTHYDRLASE"/>
</dbReference>
<evidence type="ECO:0000256" key="5">
    <source>
        <dbReference type="ARBA" id="ARBA00022801"/>
    </source>
</evidence>
<name>A0A3R7J3X4_9STRA</name>
<reference evidence="10 11" key="2">
    <citation type="submission" date="2018-07" db="EMBL/GenBank/DDBJ databases">
        <title>Genome sequencing of oomycete isolates from Chile give support for New Zealand origin for Phytophthora kernoviae and make available the first Nothophytophthora sp. genome.</title>
        <authorList>
            <person name="Studholme D.J."/>
            <person name="Sanfuentes E."/>
            <person name="Panda P."/>
            <person name="Hill R."/>
            <person name="Sambles C."/>
            <person name="Grant M."/>
            <person name="Williams N.M."/>
            <person name="Mcdougal R.L."/>
        </authorList>
    </citation>
    <scope>NUCLEOTIDE SEQUENCE [LARGE SCALE GENOMIC DNA]</scope>
    <source>
        <strain evidence="10">Chile4</strain>
    </source>
</reference>
<keyword evidence="4" id="KW-0833">Ubl conjugation pathway</keyword>
<dbReference type="GO" id="GO:0006511">
    <property type="term" value="P:ubiquitin-dependent protein catabolic process"/>
    <property type="evidence" value="ECO:0007669"/>
    <property type="project" value="InterPro"/>
</dbReference>
<keyword evidence="6" id="KW-0788">Thiol protease</keyword>
<comment type="caution">
    <text evidence="7">Lacks conserved residue(s) required for the propagation of feature annotation.</text>
</comment>
<dbReference type="Proteomes" id="UP000785171">
    <property type="component" value="Unassembled WGS sequence"/>
</dbReference>